<sequence>MRFFNRLGKSSTALAMMSFGKLFQVSVKSFLRASTVEWGFAQANYPSMSQTEYSNGFDTGEHAANDQVVEILCPLR</sequence>
<gene>
    <name evidence="1" type="primary">Acey_s0484.g2309</name>
    <name evidence="1" type="ORF">Y032_0484g2309</name>
</gene>
<organism evidence="1 2">
    <name type="scientific">Ancylostoma ceylanicum</name>
    <dbReference type="NCBI Taxonomy" id="53326"/>
    <lineage>
        <taxon>Eukaryota</taxon>
        <taxon>Metazoa</taxon>
        <taxon>Ecdysozoa</taxon>
        <taxon>Nematoda</taxon>
        <taxon>Chromadorea</taxon>
        <taxon>Rhabditida</taxon>
        <taxon>Rhabditina</taxon>
        <taxon>Rhabditomorpha</taxon>
        <taxon>Strongyloidea</taxon>
        <taxon>Ancylostomatidae</taxon>
        <taxon>Ancylostomatinae</taxon>
        <taxon>Ancylostoma</taxon>
    </lineage>
</organism>
<name>A0A016WV39_9BILA</name>
<dbReference type="AlphaFoldDB" id="A0A016WV39"/>
<protein>
    <submittedName>
        <fullName evidence="1">Uncharacterized protein</fullName>
    </submittedName>
</protein>
<comment type="caution">
    <text evidence="1">The sequence shown here is derived from an EMBL/GenBank/DDBJ whole genome shotgun (WGS) entry which is preliminary data.</text>
</comment>
<keyword evidence="2" id="KW-1185">Reference proteome</keyword>
<evidence type="ECO:0000313" key="2">
    <source>
        <dbReference type="Proteomes" id="UP000024635"/>
    </source>
</evidence>
<reference evidence="2" key="1">
    <citation type="journal article" date="2015" name="Nat. Genet.">
        <title>The genome and transcriptome of the zoonotic hookworm Ancylostoma ceylanicum identify infection-specific gene families.</title>
        <authorList>
            <person name="Schwarz E.M."/>
            <person name="Hu Y."/>
            <person name="Antoshechkin I."/>
            <person name="Miller M.M."/>
            <person name="Sternberg P.W."/>
            <person name="Aroian R.V."/>
        </authorList>
    </citation>
    <scope>NUCLEOTIDE SEQUENCE</scope>
    <source>
        <strain evidence="2">HY135</strain>
    </source>
</reference>
<accession>A0A016WV39</accession>
<dbReference type="EMBL" id="JARK01000084">
    <property type="protein sequence ID" value="EYC43674.1"/>
    <property type="molecule type" value="Genomic_DNA"/>
</dbReference>
<dbReference type="Proteomes" id="UP000024635">
    <property type="component" value="Unassembled WGS sequence"/>
</dbReference>
<proteinExistence type="predicted"/>
<evidence type="ECO:0000313" key="1">
    <source>
        <dbReference type="EMBL" id="EYC43674.1"/>
    </source>
</evidence>